<feature type="domain" description="NADP-dependent oxidoreductase" evidence="2">
    <location>
        <begin position="15"/>
        <end position="54"/>
    </location>
</feature>
<protein>
    <recommendedName>
        <fullName evidence="2">NADP-dependent oxidoreductase domain-containing protein</fullName>
    </recommendedName>
</protein>
<dbReference type="InterPro" id="IPR050523">
    <property type="entry name" value="AKR_Detox_Biosynth"/>
</dbReference>
<sequence>MELRRLGGSEIFISPIGLGCVTFGREIHEESSYRILDYAMEQGINWLDTAEAYGG</sequence>
<dbReference type="AlphaFoldDB" id="A0A382EKK6"/>
<gene>
    <name evidence="3" type="ORF">METZ01_LOCUS204084</name>
</gene>
<name>A0A382EKK6_9ZZZZ</name>
<reference evidence="3" key="1">
    <citation type="submission" date="2018-05" db="EMBL/GenBank/DDBJ databases">
        <authorList>
            <person name="Lanie J.A."/>
            <person name="Ng W.-L."/>
            <person name="Kazmierczak K.M."/>
            <person name="Andrzejewski T.M."/>
            <person name="Davidsen T.M."/>
            <person name="Wayne K.J."/>
            <person name="Tettelin H."/>
            <person name="Glass J.I."/>
            <person name="Rusch D."/>
            <person name="Podicherti R."/>
            <person name="Tsui H.-C.T."/>
            <person name="Winkler M.E."/>
        </authorList>
    </citation>
    <scope>NUCLEOTIDE SEQUENCE</scope>
</reference>
<dbReference type="Pfam" id="PF00248">
    <property type="entry name" value="Aldo_ket_red"/>
    <property type="match status" value="1"/>
</dbReference>
<dbReference type="Gene3D" id="3.20.20.100">
    <property type="entry name" value="NADP-dependent oxidoreductase domain"/>
    <property type="match status" value="1"/>
</dbReference>
<accession>A0A382EKK6</accession>
<dbReference type="PANTHER" id="PTHR43364:SF4">
    <property type="entry name" value="NAD(P)-LINKED OXIDOREDUCTASE SUPERFAMILY PROTEIN"/>
    <property type="match status" value="1"/>
</dbReference>
<dbReference type="GO" id="GO:0016491">
    <property type="term" value="F:oxidoreductase activity"/>
    <property type="evidence" value="ECO:0007669"/>
    <property type="project" value="UniProtKB-KW"/>
</dbReference>
<feature type="non-terminal residue" evidence="3">
    <location>
        <position position="55"/>
    </location>
</feature>
<evidence type="ECO:0000313" key="3">
    <source>
        <dbReference type="EMBL" id="SVB51230.1"/>
    </source>
</evidence>
<dbReference type="InterPro" id="IPR036812">
    <property type="entry name" value="NAD(P)_OxRdtase_dom_sf"/>
</dbReference>
<dbReference type="SUPFAM" id="SSF51430">
    <property type="entry name" value="NAD(P)-linked oxidoreductase"/>
    <property type="match status" value="1"/>
</dbReference>
<evidence type="ECO:0000259" key="2">
    <source>
        <dbReference type="Pfam" id="PF00248"/>
    </source>
</evidence>
<dbReference type="PANTHER" id="PTHR43364">
    <property type="entry name" value="NADH-SPECIFIC METHYLGLYOXAL REDUCTASE-RELATED"/>
    <property type="match status" value="1"/>
</dbReference>
<dbReference type="EMBL" id="UINC01045009">
    <property type="protein sequence ID" value="SVB51230.1"/>
    <property type="molecule type" value="Genomic_DNA"/>
</dbReference>
<dbReference type="InterPro" id="IPR023210">
    <property type="entry name" value="NADP_OxRdtase_dom"/>
</dbReference>
<evidence type="ECO:0000256" key="1">
    <source>
        <dbReference type="ARBA" id="ARBA00023002"/>
    </source>
</evidence>
<keyword evidence="1" id="KW-0560">Oxidoreductase</keyword>
<organism evidence="3">
    <name type="scientific">marine metagenome</name>
    <dbReference type="NCBI Taxonomy" id="408172"/>
    <lineage>
        <taxon>unclassified sequences</taxon>
        <taxon>metagenomes</taxon>
        <taxon>ecological metagenomes</taxon>
    </lineage>
</organism>
<proteinExistence type="predicted"/>